<name>A0A077Z721_TRITR</name>
<proteinExistence type="predicted"/>
<evidence type="ECO:0008006" key="3">
    <source>
        <dbReference type="Google" id="ProtNLM"/>
    </source>
</evidence>
<dbReference type="OrthoDB" id="10437792at2759"/>
<keyword evidence="2" id="KW-1185">Reference proteome</keyword>
<gene>
    <name evidence="1" type="ORF">TTRE_0000428001</name>
</gene>
<reference evidence="1" key="2">
    <citation type="submission" date="2014-03" db="EMBL/GenBank/DDBJ databases">
        <title>The whipworm genome and dual-species transcriptomics of an intimate host-pathogen interaction.</title>
        <authorList>
            <person name="Foth B.J."/>
            <person name="Tsai I.J."/>
            <person name="Reid A.J."/>
            <person name="Bancroft A.J."/>
            <person name="Nichol S."/>
            <person name="Tracey A."/>
            <person name="Holroyd N."/>
            <person name="Cotton J.A."/>
            <person name="Stanley E.J."/>
            <person name="Zarowiecki M."/>
            <person name="Liu J.Z."/>
            <person name="Huckvale T."/>
            <person name="Cooper P.J."/>
            <person name="Grencis R.K."/>
            <person name="Berriman M."/>
        </authorList>
    </citation>
    <scope>NUCLEOTIDE SEQUENCE [LARGE SCALE GENOMIC DNA]</scope>
</reference>
<reference evidence="1" key="1">
    <citation type="submission" date="2014-01" db="EMBL/GenBank/DDBJ databases">
        <authorList>
            <person name="Aslett M."/>
        </authorList>
    </citation>
    <scope>NUCLEOTIDE SEQUENCE</scope>
</reference>
<dbReference type="AlphaFoldDB" id="A0A077Z721"/>
<protein>
    <recommendedName>
        <fullName evidence="3">Nudix hydrolase domain-containing protein</fullName>
    </recommendedName>
</protein>
<accession>A0A077Z721</accession>
<dbReference type="STRING" id="36087.A0A077Z721"/>
<organism evidence="1 2">
    <name type="scientific">Trichuris trichiura</name>
    <name type="common">Whipworm</name>
    <name type="synonym">Trichocephalus trichiurus</name>
    <dbReference type="NCBI Taxonomy" id="36087"/>
    <lineage>
        <taxon>Eukaryota</taxon>
        <taxon>Metazoa</taxon>
        <taxon>Ecdysozoa</taxon>
        <taxon>Nematoda</taxon>
        <taxon>Enoplea</taxon>
        <taxon>Dorylaimia</taxon>
        <taxon>Trichinellida</taxon>
        <taxon>Trichuridae</taxon>
        <taxon>Trichuris</taxon>
    </lineage>
</organism>
<dbReference type="Proteomes" id="UP000030665">
    <property type="component" value="Unassembled WGS sequence"/>
</dbReference>
<sequence>MKQPLNVYCVNALLLKKDGYADYVGAACYETKYSKENDVRQEDICDTWRYPGSEVPRFELPGEAKSLKSELLWYDPPQLEKRVHAPFEDPVSNPERWPKNTVERTGFKGFGNLKPGVNPVLYLVVLRGSNKDEEELLLEKEKSEYSLPQYYPKEPKVKKAFIKEKIDNITKEIGCGSESEKAFQNRKQLYKGYMVQDQNTDNAWIEGKIIQVHLDLSTCSALKPKDAGKHVWPALQQLLRWEEEERRNFGRSAKAFIAQAIYPRTLRHMAKTFSIKCSGRREAPYGITMRTFEVVECDCLTYIPQDGNAGELFASESAKQLRDEMGGTCSDDELLEIVDAKRLIHGGYLKDNLNTDNAWMEGFIIHLTDPNGNCFPLPPASESSRYNWLNLPMDGDGIDDYLSPLIKPLLANYK</sequence>
<dbReference type="Gene3D" id="3.90.79.10">
    <property type="entry name" value="Nucleoside Triphosphate Pyrophosphohydrolase"/>
    <property type="match status" value="2"/>
</dbReference>
<evidence type="ECO:0000313" key="1">
    <source>
        <dbReference type="EMBL" id="CDW56006.1"/>
    </source>
</evidence>
<dbReference type="EMBL" id="HG806000">
    <property type="protein sequence ID" value="CDW56006.1"/>
    <property type="molecule type" value="Genomic_DNA"/>
</dbReference>
<evidence type="ECO:0000313" key="2">
    <source>
        <dbReference type="Proteomes" id="UP000030665"/>
    </source>
</evidence>